<keyword evidence="2" id="KW-1185">Reference proteome</keyword>
<dbReference type="Proteomes" id="UP001470230">
    <property type="component" value="Unassembled WGS sequence"/>
</dbReference>
<protein>
    <recommendedName>
        <fullName evidence="3">Lecithin:cholesterol acyltransferase family protein</fullName>
    </recommendedName>
</protein>
<evidence type="ECO:0008006" key="3">
    <source>
        <dbReference type="Google" id="ProtNLM"/>
    </source>
</evidence>
<name>A0ABR2GQ85_9EUKA</name>
<organism evidence="1 2">
    <name type="scientific">Tritrichomonas musculus</name>
    <dbReference type="NCBI Taxonomy" id="1915356"/>
    <lineage>
        <taxon>Eukaryota</taxon>
        <taxon>Metamonada</taxon>
        <taxon>Parabasalia</taxon>
        <taxon>Tritrichomonadida</taxon>
        <taxon>Tritrichomonadidae</taxon>
        <taxon>Tritrichomonas</taxon>
    </lineage>
</organism>
<dbReference type="Gene3D" id="3.40.50.1820">
    <property type="entry name" value="alpha/beta hydrolase"/>
    <property type="match status" value="1"/>
</dbReference>
<comment type="caution">
    <text evidence="1">The sequence shown here is derived from an EMBL/GenBank/DDBJ whole genome shotgun (WGS) entry which is preliminary data.</text>
</comment>
<accession>A0ABR2GQ85</accession>
<dbReference type="Pfam" id="PF02450">
    <property type="entry name" value="LCAT"/>
    <property type="match status" value="1"/>
</dbReference>
<dbReference type="InterPro" id="IPR029058">
    <property type="entry name" value="AB_hydrolase_fold"/>
</dbReference>
<dbReference type="PANTHER" id="PTHR11440">
    <property type="entry name" value="LECITHIN-CHOLESTEROL ACYLTRANSFERASE-RELATED"/>
    <property type="match status" value="1"/>
</dbReference>
<dbReference type="EMBL" id="JAPFFF010000079">
    <property type="protein sequence ID" value="KAK8835547.1"/>
    <property type="molecule type" value="Genomic_DNA"/>
</dbReference>
<evidence type="ECO:0000313" key="1">
    <source>
        <dbReference type="EMBL" id="KAK8835547.1"/>
    </source>
</evidence>
<dbReference type="InterPro" id="IPR003386">
    <property type="entry name" value="LACT/PDAT_acylTrfase"/>
</dbReference>
<evidence type="ECO:0000313" key="2">
    <source>
        <dbReference type="Proteomes" id="UP001470230"/>
    </source>
</evidence>
<proteinExistence type="predicted"/>
<gene>
    <name evidence="1" type="ORF">M9Y10_042433</name>
</gene>
<reference evidence="1 2" key="1">
    <citation type="submission" date="2024-04" db="EMBL/GenBank/DDBJ databases">
        <title>Tritrichomonas musculus Genome.</title>
        <authorList>
            <person name="Alves-Ferreira E."/>
            <person name="Grigg M."/>
            <person name="Lorenzi H."/>
            <person name="Galac M."/>
        </authorList>
    </citation>
    <scope>NUCLEOTIDE SEQUENCE [LARGE SCALE GENOMIC DNA]</scope>
    <source>
        <strain evidence="1 2">EAF2021</strain>
    </source>
</reference>
<dbReference type="SUPFAM" id="SSF53474">
    <property type="entry name" value="alpha/beta-Hydrolases"/>
    <property type="match status" value="1"/>
</dbReference>
<sequence>MICFLQILTVSLQNLTPKTPIVLIPGFVDSQIEATFDHNKYPIPSRPRHCSSSGSHAWKFFKVFDWLPPKLSCTVNLLELHYDNNTGEIVDTKNVNVSVIDFGGIDGINKLVLLPGGFQIIDIYGEYIRQLTQLHGYVVRKDLFGAPYDWRLGAAQRDSYWNDMQNLIENAYEINNGEKVVVIAHSQGVNLFTEFLSNHMTAAWRKKYIKRVAFLAPAYAGFGQALMYIWQGGIPILQSYHSEKLAFAMRSLPGFMTLFPNQVIFGDKPIFYDPQGKPITAKTLPDYFIKNGIFVGQNRKIFEASLKYLKQVPTFIDVETLIYYNSNVPTLNGMNFSVPNYLPKEIIYAPGDGKVPAAGPQYVCKKWANNTLVNCVDSNDATDHGDFLIKPEIAKNVINWALHDDTYDFSFADLKNVHKI</sequence>